<dbReference type="EMBL" id="HACG01024148">
    <property type="protein sequence ID" value="CEK71013.1"/>
    <property type="molecule type" value="Transcribed_RNA"/>
</dbReference>
<proteinExistence type="predicted"/>
<gene>
    <name evidence="1" type="primary">ORF76567</name>
</gene>
<organism evidence="1">
    <name type="scientific">Arion vulgaris</name>
    <dbReference type="NCBI Taxonomy" id="1028688"/>
    <lineage>
        <taxon>Eukaryota</taxon>
        <taxon>Metazoa</taxon>
        <taxon>Spiralia</taxon>
        <taxon>Lophotrochozoa</taxon>
        <taxon>Mollusca</taxon>
        <taxon>Gastropoda</taxon>
        <taxon>Heterobranchia</taxon>
        <taxon>Euthyneura</taxon>
        <taxon>Panpulmonata</taxon>
        <taxon>Eupulmonata</taxon>
        <taxon>Stylommatophora</taxon>
        <taxon>Helicina</taxon>
        <taxon>Arionoidea</taxon>
        <taxon>Arionidae</taxon>
        <taxon>Arion</taxon>
    </lineage>
</organism>
<protein>
    <submittedName>
        <fullName evidence="1">Uncharacterized protein</fullName>
    </submittedName>
</protein>
<accession>A0A0B6ZR40</accession>
<name>A0A0B6ZR40_9EUPU</name>
<dbReference type="AlphaFoldDB" id="A0A0B6ZR40"/>
<feature type="non-terminal residue" evidence="1">
    <location>
        <position position="1"/>
    </location>
</feature>
<reference evidence="1" key="1">
    <citation type="submission" date="2014-12" db="EMBL/GenBank/DDBJ databases">
        <title>Insight into the proteome of Arion vulgaris.</title>
        <authorList>
            <person name="Aradska J."/>
            <person name="Bulat T."/>
            <person name="Smidak R."/>
            <person name="Sarate P."/>
            <person name="Gangsoo J."/>
            <person name="Sialana F."/>
            <person name="Bilban M."/>
            <person name="Lubec G."/>
        </authorList>
    </citation>
    <scope>NUCLEOTIDE SEQUENCE</scope>
    <source>
        <tissue evidence="1">Skin</tissue>
    </source>
</reference>
<sequence length="60" mass="7102">LISLFESNMVRETINQHRTGMHMGRWTAGLERLETFSECYDDGPQIIWFDPPDFNIQKTK</sequence>
<evidence type="ECO:0000313" key="1">
    <source>
        <dbReference type="EMBL" id="CEK71013.1"/>
    </source>
</evidence>